<dbReference type="RefSeq" id="WP_353547386.1">
    <property type="nucleotide sequence ID" value="NZ_JAGKSB010000011.1"/>
</dbReference>
<dbReference type="PANTHER" id="PTHR16301:SF20">
    <property type="entry name" value="IMPACT FAMILY MEMBER YIGZ"/>
    <property type="match status" value="1"/>
</dbReference>
<dbReference type="InterPro" id="IPR020569">
    <property type="entry name" value="UPF0029_Impact_CS"/>
</dbReference>
<dbReference type="GO" id="GO:0005737">
    <property type="term" value="C:cytoplasm"/>
    <property type="evidence" value="ECO:0007669"/>
    <property type="project" value="TreeGrafter"/>
</dbReference>
<organism evidence="3 4">
    <name type="scientific">Rhinopithecimicrobium faecis</name>
    <dbReference type="NCBI Taxonomy" id="2820698"/>
    <lineage>
        <taxon>Bacteria</taxon>
        <taxon>Pseudomonadati</taxon>
        <taxon>Bacteroidota</taxon>
        <taxon>Sphingobacteriia</taxon>
        <taxon>Sphingobacteriales</taxon>
        <taxon>Sphingobacteriaceae</taxon>
        <taxon>Rhinopithecimicrobium</taxon>
    </lineage>
</organism>
<dbReference type="InterPro" id="IPR020568">
    <property type="entry name" value="Ribosomal_Su5_D2-typ_SF"/>
</dbReference>
<dbReference type="InterPro" id="IPR023582">
    <property type="entry name" value="Impact"/>
</dbReference>
<dbReference type="EMBL" id="JAGKSB010000011">
    <property type="protein sequence ID" value="MBP3943884.1"/>
    <property type="molecule type" value="Genomic_DNA"/>
</dbReference>
<dbReference type="InterPro" id="IPR036956">
    <property type="entry name" value="Impact_N_sf"/>
</dbReference>
<accession>A0A8T4HAU9</accession>
<dbReference type="SUPFAM" id="SSF54211">
    <property type="entry name" value="Ribosomal protein S5 domain 2-like"/>
    <property type="match status" value="1"/>
</dbReference>
<dbReference type="Proteomes" id="UP000679691">
    <property type="component" value="Unassembled WGS sequence"/>
</dbReference>
<dbReference type="Pfam" id="PF01205">
    <property type="entry name" value="Impact_N"/>
    <property type="match status" value="1"/>
</dbReference>
<dbReference type="AlphaFoldDB" id="A0A8T4HAU9"/>
<evidence type="ECO:0000313" key="3">
    <source>
        <dbReference type="EMBL" id="MBP3943884.1"/>
    </source>
</evidence>
<dbReference type="PROSITE" id="PS00910">
    <property type="entry name" value="UPF0029"/>
    <property type="match status" value="1"/>
</dbReference>
<comment type="caution">
    <text evidence="3">The sequence shown here is derived from an EMBL/GenBank/DDBJ whole genome shotgun (WGS) entry which is preliminary data.</text>
</comment>
<evidence type="ECO:0000259" key="2">
    <source>
        <dbReference type="Pfam" id="PF01205"/>
    </source>
</evidence>
<protein>
    <submittedName>
        <fullName evidence="3">YigZ family protein</fullName>
    </submittedName>
</protein>
<keyword evidence="4" id="KW-1185">Reference proteome</keyword>
<evidence type="ECO:0000313" key="4">
    <source>
        <dbReference type="Proteomes" id="UP000679691"/>
    </source>
</evidence>
<dbReference type="InterPro" id="IPR001498">
    <property type="entry name" value="Impact_N"/>
</dbReference>
<feature type="domain" description="Impact N-terminal" evidence="2">
    <location>
        <begin position="22"/>
        <end position="127"/>
    </location>
</feature>
<dbReference type="PANTHER" id="PTHR16301">
    <property type="entry name" value="IMPACT-RELATED"/>
    <property type="match status" value="1"/>
</dbReference>
<reference evidence="3" key="1">
    <citation type="submission" date="2021-03" db="EMBL/GenBank/DDBJ databases">
        <authorList>
            <person name="Lu T."/>
            <person name="Wang Q."/>
            <person name="Han X."/>
        </authorList>
    </citation>
    <scope>NUCLEOTIDE SEQUENCE</scope>
    <source>
        <strain evidence="3">WQ 2009</strain>
    </source>
</reference>
<evidence type="ECO:0000256" key="1">
    <source>
        <dbReference type="ARBA" id="ARBA00007665"/>
    </source>
</evidence>
<proteinExistence type="inferred from homology"/>
<gene>
    <name evidence="3" type="ORF">J5U18_09945</name>
</gene>
<sequence length="205" mass="23006">MSLFEDTYQTIARETEGIFRDKGSKFIAYAFPFQAESELKARIADVKALHPKARHHCYAYRLTVDPAVFRVNDDGEPSGTAGRPILNALLSAGLTNVIVIVVRYFGGTLLGVPGLINAYKSATVDAIAQAEVISKTVDDCYGISFDYLSMNDVMRILKEEQVQVLNQEFDNACYMEIQVRKMEVNTVIGKIEKIKDCKITYLYTR</sequence>
<comment type="similarity">
    <text evidence="1">Belongs to the IMPACT family.</text>
</comment>
<dbReference type="Gene3D" id="3.30.230.30">
    <property type="entry name" value="Impact, N-terminal domain"/>
    <property type="match status" value="1"/>
</dbReference>
<name>A0A8T4HAU9_9SPHI</name>
<dbReference type="GO" id="GO:0006446">
    <property type="term" value="P:regulation of translational initiation"/>
    <property type="evidence" value="ECO:0007669"/>
    <property type="project" value="TreeGrafter"/>
</dbReference>